<accession>A0AAW2Z9E0</accession>
<organism evidence="1 2">
    <name type="scientific">Acrasis kona</name>
    <dbReference type="NCBI Taxonomy" id="1008807"/>
    <lineage>
        <taxon>Eukaryota</taxon>
        <taxon>Discoba</taxon>
        <taxon>Heterolobosea</taxon>
        <taxon>Tetramitia</taxon>
        <taxon>Eutetramitia</taxon>
        <taxon>Acrasidae</taxon>
        <taxon>Acrasis</taxon>
    </lineage>
</organism>
<dbReference type="InterPro" id="IPR038261">
    <property type="entry name" value="GPP34-like_sf"/>
</dbReference>
<dbReference type="Gene3D" id="1.10.3630.10">
    <property type="entry name" value="yeast vps74-n-term truncation variant domain like"/>
    <property type="match status" value="1"/>
</dbReference>
<comment type="caution">
    <text evidence="1">The sequence shown here is derived from an EMBL/GenBank/DDBJ whole genome shotgun (WGS) entry which is preliminary data.</text>
</comment>
<protein>
    <submittedName>
        <fullName evidence="1">Developmentally-regulated protein</fullName>
    </submittedName>
</protein>
<name>A0AAW2Z9E0_9EUKA</name>
<gene>
    <name evidence="1" type="ORF">AKO1_011736</name>
</gene>
<dbReference type="Proteomes" id="UP001431209">
    <property type="component" value="Unassembled WGS sequence"/>
</dbReference>
<proteinExistence type="predicted"/>
<evidence type="ECO:0000313" key="1">
    <source>
        <dbReference type="EMBL" id="KAL0485429.1"/>
    </source>
</evidence>
<reference evidence="1 2" key="1">
    <citation type="submission" date="2024-03" db="EMBL/GenBank/DDBJ databases">
        <title>The Acrasis kona genome and developmental transcriptomes reveal deep origins of eukaryotic multicellular pathways.</title>
        <authorList>
            <person name="Sheikh S."/>
            <person name="Fu C.-J."/>
            <person name="Brown M.W."/>
            <person name="Baldauf S.L."/>
        </authorList>
    </citation>
    <scope>NUCLEOTIDE SEQUENCE [LARGE SCALE GENOMIC DNA]</scope>
    <source>
        <strain evidence="1 2">ATCC MYA-3509</strain>
    </source>
</reference>
<dbReference type="AlphaFoldDB" id="A0AAW2Z9E0"/>
<sequence length="274" mass="31293">MLDVIGTQSFYSCEYEELSPVSLRKYHTSPTIDTFSNRTIFDQEPLQFASATTLPEMIVIWSNQKSIKEFNRVVIYACLCELTLRERISTFTTDMDEYKEDLVPSFCLYVINKKTTGYDALDEVLSTIVKIQKEGKSISNVMKEVEQRCAKKVIGMINSSLIRDGVMSLKTNFLGFQKFEIQDMLAQQQIESDVRNSIMTLSEIGYKEVSPSTFAFLGLLSGQSSTIEKETGECKAKIYSILINMILNYESYQKNIVMGSILERLHHILCEFSL</sequence>
<evidence type="ECO:0000313" key="2">
    <source>
        <dbReference type="Proteomes" id="UP001431209"/>
    </source>
</evidence>
<dbReference type="EMBL" id="JAOPGA020001138">
    <property type="protein sequence ID" value="KAL0485429.1"/>
    <property type="molecule type" value="Genomic_DNA"/>
</dbReference>
<keyword evidence="2" id="KW-1185">Reference proteome</keyword>